<name>A0A6C0ERS2_9ZZZZ</name>
<evidence type="ECO:0000256" key="4">
    <source>
        <dbReference type="ARBA" id="ARBA00022741"/>
    </source>
</evidence>
<keyword evidence="5" id="KW-0067">ATP-binding</keyword>
<keyword evidence="3" id="KW-0808">Transferase</keyword>
<accession>A0A6C0ERS2</accession>
<evidence type="ECO:0000256" key="5">
    <source>
        <dbReference type="ARBA" id="ARBA00022840"/>
    </source>
</evidence>
<comment type="subcellular location">
    <subcellularLocation>
        <location evidence="1">Virion</location>
    </subcellularLocation>
</comment>
<evidence type="ECO:0000256" key="2">
    <source>
        <dbReference type="ARBA" id="ARBA00022664"/>
    </source>
</evidence>
<feature type="domain" description="Poly(A) polymerase catalytic subunit" evidence="8">
    <location>
        <begin position="34"/>
        <end position="160"/>
    </location>
</feature>
<keyword evidence="6" id="KW-0946">Virion</keyword>
<dbReference type="GO" id="GO:0016740">
    <property type="term" value="F:transferase activity"/>
    <property type="evidence" value="ECO:0007669"/>
    <property type="project" value="UniProtKB-KW"/>
</dbReference>
<evidence type="ECO:0000256" key="6">
    <source>
        <dbReference type="ARBA" id="ARBA00022844"/>
    </source>
</evidence>
<keyword evidence="4" id="KW-0547">Nucleotide-binding</keyword>
<evidence type="ECO:0000256" key="1">
    <source>
        <dbReference type="ARBA" id="ARBA00004328"/>
    </source>
</evidence>
<dbReference type="GO" id="GO:0005524">
    <property type="term" value="F:ATP binding"/>
    <property type="evidence" value="ECO:0007669"/>
    <property type="project" value="UniProtKB-KW"/>
</dbReference>
<dbReference type="GO" id="GO:0006397">
    <property type="term" value="P:mRNA processing"/>
    <property type="evidence" value="ECO:0007669"/>
    <property type="project" value="UniProtKB-KW"/>
</dbReference>
<organism evidence="9">
    <name type="scientific">viral metagenome</name>
    <dbReference type="NCBI Taxonomy" id="1070528"/>
    <lineage>
        <taxon>unclassified sequences</taxon>
        <taxon>metagenomes</taxon>
        <taxon>organismal metagenomes</taxon>
    </lineage>
</organism>
<keyword evidence="2" id="KW-0507">mRNA processing</keyword>
<dbReference type="EMBL" id="MN738888">
    <property type="protein sequence ID" value="QHT29985.1"/>
    <property type="molecule type" value="Genomic_DNA"/>
</dbReference>
<evidence type="ECO:0000256" key="7">
    <source>
        <dbReference type="ARBA" id="ARBA00023163"/>
    </source>
</evidence>
<evidence type="ECO:0000256" key="3">
    <source>
        <dbReference type="ARBA" id="ARBA00022679"/>
    </source>
</evidence>
<dbReference type="InterPro" id="IPR045355">
    <property type="entry name" value="PolyA_pol_cat_su"/>
</dbReference>
<evidence type="ECO:0000313" key="9">
    <source>
        <dbReference type="EMBL" id="QHT29985.1"/>
    </source>
</evidence>
<dbReference type="GO" id="GO:0044423">
    <property type="term" value="C:virion component"/>
    <property type="evidence" value="ECO:0007669"/>
    <property type="project" value="UniProtKB-KW"/>
</dbReference>
<proteinExistence type="predicted"/>
<sequence length="410" mass="46939">MSDLEAIKEVVDRQTEALALKDAADPAVKKSTTIVEEFLKAHRVLCYGGTAINNLLPAKDRFYTPSEVPDYDFFSETPQEHSVIIANKLSAAGIENVEVKPGIHLGTYKVFADFHGVADITLLAPKVFDNLWKEKLNRHGIHYVPPNFLRMSMYLELSRPDGDISRWEKVYTRLMLLNKHYPIVCRDTIVPPEEMSIEQKKAAVSMMKQHDVVMIGFSAMTRYENKAHWYTPLTLLAEKEVIDQVSKGKKTLEHEETEIMPRRVDVLDENGGILYQFYETQACHSYHTTGDGLKIASIPTLLQFFLALIYSGEPKDEVTRILCVAQRLMELAANKPNRTLALLTPTSCLGKQPSLLELRRERVDLFKKINSKSSPDFVQYFFTYNPKAKKTERKKIRELLKKTRKARMDV</sequence>
<keyword evidence="7" id="KW-0804">Transcription</keyword>
<reference evidence="9" key="1">
    <citation type="journal article" date="2020" name="Nature">
        <title>Giant virus diversity and host interactions through global metagenomics.</title>
        <authorList>
            <person name="Schulz F."/>
            <person name="Roux S."/>
            <person name="Paez-Espino D."/>
            <person name="Jungbluth S."/>
            <person name="Walsh D.A."/>
            <person name="Denef V.J."/>
            <person name="McMahon K.D."/>
            <person name="Konstantinidis K.T."/>
            <person name="Eloe-Fadrosh E.A."/>
            <person name="Kyrpides N.C."/>
            <person name="Woyke T."/>
        </authorList>
    </citation>
    <scope>NUCLEOTIDE SEQUENCE</scope>
    <source>
        <strain evidence="9">GVMAG-M-3300009068-25</strain>
    </source>
</reference>
<evidence type="ECO:0000259" key="8">
    <source>
        <dbReference type="Pfam" id="PF19244"/>
    </source>
</evidence>
<protein>
    <recommendedName>
        <fullName evidence="8">Poly(A) polymerase catalytic subunit domain-containing protein</fullName>
    </recommendedName>
</protein>
<dbReference type="Pfam" id="PF19244">
    <property type="entry name" value="Poly_A_pol_cat"/>
    <property type="match status" value="1"/>
</dbReference>
<dbReference type="AlphaFoldDB" id="A0A6C0ERS2"/>